<feature type="transmembrane region" description="Helical" evidence="1">
    <location>
        <begin position="65"/>
        <end position="87"/>
    </location>
</feature>
<evidence type="ECO:0000313" key="2">
    <source>
        <dbReference type="EMBL" id="MBB4611157.1"/>
    </source>
</evidence>
<protein>
    <recommendedName>
        <fullName evidence="4">Secreted protein</fullName>
    </recommendedName>
</protein>
<organism evidence="2 3">
    <name type="scientific">Sphingomonas yabuuchiae</name>
    <dbReference type="NCBI Taxonomy" id="172044"/>
    <lineage>
        <taxon>Bacteria</taxon>
        <taxon>Pseudomonadati</taxon>
        <taxon>Pseudomonadota</taxon>
        <taxon>Alphaproteobacteria</taxon>
        <taxon>Sphingomonadales</taxon>
        <taxon>Sphingomonadaceae</taxon>
        <taxon>Sphingomonas</taxon>
    </lineage>
</organism>
<keyword evidence="1" id="KW-0472">Membrane</keyword>
<evidence type="ECO:0000313" key="3">
    <source>
        <dbReference type="Proteomes" id="UP000584663"/>
    </source>
</evidence>
<proteinExistence type="predicted"/>
<keyword evidence="1" id="KW-0812">Transmembrane</keyword>
<accession>A0ABR6KFB1</accession>
<evidence type="ECO:0000256" key="1">
    <source>
        <dbReference type="SAM" id="Phobius"/>
    </source>
</evidence>
<name>A0ABR6KFB1_9SPHN</name>
<reference evidence="2 3" key="1">
    <citation type="submission" date="2020-08" db="EMBL/GenBank/DDBJ databases">
        <title>Genomic Encyclopedia of Type Strains, Phase IV (KMG-IV): sequencing the most valuable type-strain genomes for metagenomic binning, comparative biology and taxonomic classification.</title>
        <authorList>
            <person name="Goeker M."/>
        </authorList>
    </citation>
    <scope>NUCLEOTIDE SEQUENCE [LARGE SCALE GENOMIC DNA]</scope>
    <source>
        <strain evidence="2 3">DSM 14562</strain>
    </source>
</reference>
<gene>
    <name evidence="2" type="ORF">GGQ89_003398</name>
</gene>
<keyword evidence="3" id="KW-1185">Reference proteome</keyword>
<evidence type="ECO:0008006" key="4">
    <source>
        <dbReference type="Google" id="ProtNLM"/>
    </source>
</evidence>
<keyword evidence="1" id="KW-1133">Transmembrane helix</keyword>
<dbReference type="Proteomes" id="UP000584663">
    <property type="component" value="Unassembled WGS sequence"/>
</dbReference>
<sequence length="107" mass="11789">MKSGSSLMVRFFWATIDDVMASLNCWIRSSDAAGSSTMSLWAVFRVDKRLTLNPTMIASIARTMANVVISFTLIVARMSLLPVHFYVPHTAKTMQISKMPASISNGT</sequence>
<comment type="caution">
    <text evidence="2">The sequence shown here is derived from an EMBL/GenBank/DDBJ whole genome shotgun (WGS) entry which is preliminary data.</text>
</comment>
<dbReference type="EMBL" id="JACHNX010000020">
    <property type="protein sequence ID" value="MBB4611157.1"/>
    <property type="molecule type" value="Genomic_DNA"/>
</dbReference>